<keyword evidence="1" id="KW-1133">Transmembrane helix</keyword>
<evidence type="ECO:0000256" key="1">
    <source>
        <dbReference type="SAM" id="Phobius"/>
    </source>
</evidence>
<keyword evidence="3" id="KW-1185">Reference proteome</keyword>
<reference evidence="3" key="1">
    <citation type="submission" date="2017-02" db="EMBL/GenBank/DDBJ databases">
        <authorList>
            <person name="Varghese N."/>
            <person name="Submissions S."/>
        </authorList>
    </citation>
    <scope>NUCLEOTIDE SEQUENCE [LARGE SCALE GENOMIC DNA]</scope>
    <source>
        <strain evidence="3">DSM 22270</strain>
    </source>
</reference>
<sequence length="74" mass="8198">MKNLAKKEEEKEIRNIKLSAGKWFHIEAESLPESSLPKLITGMIVIQVIAGIMSIGIAVLGIDKAASLVRVWWP</sequence>
<dbReference type="Proteomes" id="UP000190897">
    <property type="component" value="Unassembled WGS sequence"/>
</dbReference>
<evidence type="ECO:0000313" key="3">
    <source>
        <dbReference type="Proteomes" id="UP000190897"/>
    </source>
</evidence>
<dbReference type="EMBL" id="FUZA01000014">
    <property type="protein sequence ID" value="SKC19721.1"/>
    <property type="molecule type" value="Genomic_DNA"/>
</dbReference>
<evidence type="ECO:0000313" key="2">
    <source>
        <dbReference type="EMBL" id="SKC19721.1"/>
    </source>
</evidence>
<protein>
    <submittedName>
        <fullName evidence="2">Uncharacterized protein</fullName>
    </submittedName>
</protein>
<dbReference type="AlphaFoldDB" id="A0A1T5HGR3"/>
<keyword evidence="1" id="KW-0812">Transmembrane</keyword>
<name>A0A1T5HGR3_9BACT</name>
<dbReference type="OrthoDB" id="9873572at2"/>
<proteinExistence type="predicted"/>
<feature type="transmembrane region" description="Helical" evidence="1">
    <location>
        <begin position="39"/>
        <end position="62"/>
    </location>
</feature>
<gene>
    <name evidence="2" type="ORF">SAMN05660293_05534</name>
</gene>
<organism evidence="2 3">
    <name type="scientific">Dyadobacter psychrophilus</name>
    <dbReference type="NCBI Taxonomy" id="651661"/>
    <lineage>
        <taxon>Bacteria</taxon>
        <taxon>Pseudomonadati</taxon>
        <taxon>Bacteroidota</taxon>
        <taxon>Cytophagia</taxon>
        <taxon>Cytophagales</taxon>
        <taxon>Spirosomataceae</taxon>
        <taxon>Dyadobacter</taxon>
    </lineage>
</organism>
<dbReference type="RefSeq" id="WP_082217953.1">
    <property type="nucleotide sequence ID" value="NZ_FUZA01000014.1"/>
</dbReference>
<accession>A0A1T5HGR3</accession>
<keyword evidence="1" id="KW-0472">Membrane</keyword>